<accession>J3LWH3</accession>
<dbReference type="Gramene" id="OB04G14980.1">
    <property type="protein sequence ID" value="OB04G14980.1"/>
    <property type="gene ID" value="OB04G14980"/>
</dbReference>
<evidence type="ECO:0008006" key="3">
    <source>
        <dbReference type="Google" id="ProtNLM"/>
    </source>
</evidence>
<proteinExistence type="predicted"/>
<dbReference type="PANTHER" id="PTHR33116:SF86">
    <property type="entry name" value="REVERSE TRANSCRIPTASE DOMAIN-CONTAINING PROTEIN"/>
    <property type="match status" value="1"/>
</dbReference>
<dbReference type="Proteomes" id="UP000006038">
    <property type="component" value="Chromosome 4"/>
</dbReference>
<reference evidence="1" key="2">
    <citation type="submission" date="2013-04" db="UniProtKB">
        <authorList>
            <consortium name="EnsemblPlants"/>
        </authorList>
    </citation>
    <scope>IDENTIFICATION</scope>
</reference>
<evidence type="ECO:0000313" key="2">
    <source>
        <dbReference type="Proteomes" id="UP000006038"/>
    </source>
</evidence>
<reference evidence="1" key="1">
    <citation type="journal article" date="2013" name="Nat. Commun.">
        <title>Whole-genome sequencing of Oryza brachyantha reveals mechanisms underlying Oryza genome evolution.</title>
        <authorList>
            <person name="Chen J."/>
            <person name="Huang Q."/>
            <person name="Gao D."/>
            <person name="Wang J."/>
            <person name="Lang Y."/>
            <person name="Liu T."/>
            <person name="Li B."/>
            <person name="Bai Z."/>
            <person name="Luis Goicoechea J."/>
            <person name="Liang C."/>
            <person name="Chen C."/>
            <person name="Zhang W."/>
            <person name="Sun S."/>
            <person name="Liao Y."/>
            <person name="Zhang X."/>
            <person name="Yang L."/>
            <person name="Song C."/>
            <person name="Wang M."/>
            <person name="Shi J."/>
            <person name="Liu G."/>
            <person name="Liu J."/>
            <person name="Zhou H."/>
            <person name="Zhou W."/>
            <person name="Yu Q."/>
            <person name="An N."/>
            <person name="Chen Y."/>
            <person name="Cai Q."/>
            <person name="Wang B."/>
            <person name="Liu B."/>
            <person name="Min J."/>
            <person name="Huang Y."/>
            <person name="Wu H."/>
            <person name="Li Z."/>
            <person name="Zhang Y."/>
            <person name="Yin Y."/>
            <person name="Song W."/>
            <person name="Jiang J."/>
            <person name="Jackson S.A."/>
            <person name="Wing R.A."/>
            <person name="Wang J."/>
            <person name="Chen M."/>
        </authorList>
    </citation>
    <scope>NUCLEOTIDE SEQUENCE [LARGE SCALE GENOMIC DNA]</scope>
    <source>
        <strain evidence="1">cv. IRGC 101232</strain>
    </source>
</reference>
<sequence>MFSKNASARRRQSEVLQVERETINERYLGLPVYVAPSKMKTLSYLKDRILQRIQGWKEKLLSRAGKEIMIKVVAQAIPTFAMGCFDLTKNLCDQISKMIGRYWWSQQDKENKIHWIRWDVLTKAKSKGGLGFRDIYAFNMAMLAKQGWRLLTDPTFLCARVLKSKYYPDVSCLEARARSGISYTWRNILMGLDLVKKGMVCRVGDGHDIRVWDDPWIPRGSTRKPITPKGRNLITRVADLIDPITNTWDHELLCQTFWDEDVRVIESITVHVDMEDVIAWHFDIKGRFSVRSAYKV</sequence>
<protein>
    <recommendedName>
        <fullName evidence="3">Reverse transcriptase zinc-binding domain-containing protein</fullName>
    </recommendedName>
</protein>
<evidence type="ECO:0000313" key="1">
    <source>
        <dbReference type="EnsemblPlants" id="OB04G14980.1"/>
    </source>
</evidence>
<dbReference type="STRING" id="4533.J3LWH3"/>
<dbReference type="AlphaFoldDB" id="J3LWH3"/>
<organism evidence="1">
    <name type="scientific">Oryza brachyantha</name>
    <name type="common">malo sina</name>
    <dbReference type="NCBI Taxonomy" id="4533"/>
    <lineage>
        <taxon>Eukaryota</taxon>
        <taxon>Viridiplantae</taxon>
        <taxon>Streptophyta</taxon>
        <taxon>Embryophyta</taxon>
        <taxon>Tracheophyta</taxon>
        <taxon>Spermatophyta</taxon>
        <taxon>Magnoliopsida</taxon>
        <taxon>Liliopsida</taxon>
        <taxon>Poales</taxon>
        <taxon>Poaceae</taxon>
        <taxon>BOP clade</taxon>
        <taxon>Oryzoideae</taxon>
        <taxon>Oryzeae</taxon>
        <taxon>Oryzinae</taxon>
        <taxon>Oryza</taxon>
    </lineage>
</organism>
<keyword evidence="2" id="KW-1185">Reference proteome</keyword>
<name>J3LWH3_ORYBR</name>
<dbReference type="HOGENOM" id="CLU_000680_15_1_1"/>
<dbReference type="EnsemblPlants" id="OB04G14980.1">
    <property type="protein sequence ID" value="OB04G14980.1"/>
    <property type="gene ID" value="OB04G14980"/>
</dbReference>
<dbReference type="OMA" id="IAWSTIC"/>
<dbReference type="eggNOG" id="KOG1075">
    <property type="taxonomic scope" value="Eukaryota"/>
</dbReference>
<dbReference type="PANTHER" id="PTHR33116">
    <property type="entry name" value="REVERSE TRANSCRIPTASE ZINC-BINDING DOMAIN-CONTAINING PROTEIN-RELATED-RELATED"/>
    <property type="match status" value="1"/>
</dbReference>